<reference key="1">
    <citation type="submission" date="2017-08" db="EMBL/GenBank/DDBJ databases">
        <title>A dynamic microbial community with high functional redundancy inhabits the cold, oxic subseafloor aquifer.</title>
        <authorList>
            <person name="Tully B.J."/>
            <person name="Wheat C.G."/>
            <person name="Glazer B.T."/>
            <person name="Huber J.A."/>
        </authorList>
    </citation>
    <scope>NUCLEOTIDE SEQUENCE [LARGE SCALE GENOMIC DNA]</scope>
</reference>
<gene>
    <name evidence="1" type="ORF">COB13_05320</name>
</gene>
<proteinExistence type="predicted"/>
<comment type="caution">
    <text evidence="1">The sequence shown here is derived from an EMBL/GenBank/DDBJ whole genome shotgun (WGS) entry which is preliminary data.</text>
</comment>
<evidence type="ECO:0008006" key="2">
    <source>
        <dbReference type="Google" id="ProtNLM"/>
    </source>
</evidence>
<sequence length="159" mass="19024">MSQFYTRVHLHFDRKMLNYYIRFGACAFHEEFTRREAYEYFPAGKIFCYIRWEKGQFGIKSWQVLVLRAGDETTLMHSIVGIEPGAEVLLDISGRERVYRFFKALDQIERLKIDCADVAPWYWIQTHARLYAALDPLVYSEKKHDVWLLEQEVQSAKFR</sequence>
<dbReference type="InterPro" id="IPR021263">
    <property type="entry name" value="DUF2840"/>
</dbReference>
<organism evidence="1">
    <name type="scientific">OCS116 cluster bacterium</name>
    <dbReference type="NCBI Taxonomy" id="2030921"/>
    <lineage>
        <taxon>Bacteria</taxon>
        <taxon>Pseudomonadati</taxon>
        <taxon>Pseudomonadota</taxon>
        <taxon>Alphaproteobacteria</taxon>
        <taxon>OCS116 cluster</taxon>
    </lineage>
</organism>
<accession>A0A2A4Z7S7</accession>
<protein>
    <recommendedName>
        <fullName evidence="2">DUF2840 domain-containing protein</fullName>
    </recommendedName>
</protein>
<name>A0A2A4Z7S7_9PROT</name>
<evidence type="ECO:0000313" key="1">
    <source>
        <dbReference type="EMBL" id="PCJ02606.1"/>
    </source>
</evidence>
<dbReference type="Pfam" id="PF11000">
    <property type="entry name" value="DUF2840"/>
    <property type="match status" value="1"/>
</dbReference>
<reference evidence="1" key="2">
    <citation type="journal article" date="2018" name="ISME J.">
        <title>A dynamic microbial community with high functional redundancy inhabits the cold, oxic subseafloor aquifer.</title>
        <authorList>
            <person name="Tully B.J."/>
            <person name="Wheat C.G."/>
            <person name="Glazer B.T."/>
            <person name="Huber J.A."/>
        </authorList>
    </citation>
    <scope>NUCLEOTIDE SEQUENCE</scope>
    <source>
        <strain evidence="1">NORP83</strain>
    </source>
</reference>
<dbReference type="AlphaFoldDB" id="A0A2A4Z7S7"/>
<dbReference type="EMBL" id="NVUS01000004">
    <property type="protein sequence ID" value="PCJ02606.1"/>
    <property type="molecule type" value="Genomic_DNA"/>
</dbReference>